<dbReference type="GO" id="GO:0046872">
    <property type="term" value="F:metal ion binding"/>
    <property type="evidence" value="ECO:0007669"/>
    <property type="project" value="UniProtKB-KW"/>
</dbReference>
<evidence type="ECO:0000256" key="1">
    <source>
        <dbReference type="ARBA" id="ARBA00022603"/>
    </source>
</evidence>
<dbReference type="InterPro" id="IPR042086">
    <property type="entry name" value="MeTrfase_capping"/>
</dbReference>
<evidence type="ECO:0000256" key="2">
    <source>
        <dbReference type="ARBA" id="ARBA00022679"/>
    </source>
</evidence>
<dbReference type="PANTHER" id="PTHR31009">
    <property type="entry name" value="S-ADENOSYL-L-METHIONINE:CARBOXYL METHYLTRANSFERASE FAMILY PROTEIN"/>
    <property type="match status" value="1"/>
</dbReference>
<keyword evidence="2" id="KW-0808">Transferase</keyword>
<accession>A0A067JFK1</accession>
<dbReference type="Proteomes" id="UP000027138">
    <property type="component" value="Unassembled WGS sequence"/>
</dbReference>
<dbReference type="STRING" id="180498.A0A067JFK1"/>
<dbReference type="Gene3D" id="3.40.50.150">
    <property type="entry name" value="Vaccinia Virus protein VP39"/>
    <property type="match status" value="1"/>
</dbReference>
<dbReference type="OrthoDB" id="1523883at2759"/>
<organism evidence="5 6">
    <name type="scientific">Jatropha curcas</name>
    <name type="common">Barbados nut</name>
    <dbReference type="NCBI Taxonomy" id="180498"/>
    <lineage>
        <taxon>Eukaryota</taxon>
        <taxon>Viridiplantae</taxon>
        <taxon>Streptophyta</taxon>
        <taxon>Embryophyta</taxon>
        <taxon>Tracheophyta</taxon>
        <taxon>Spermatophyta</taxon>
        <taxon>Magnoliopsida</taxon>
        <taxon>eudicotyledons</taxon>
        <taxon>Gunneridae</taxon>
        <taxon>Pentapetalae</taxon>
        <taxon>rosids</taxon>
        <taxon>fabids</taxon>
        <taxon>Malpighiales</taxon>
        <taxon>Euphorbiaceae</taxon>
        <taxon>Crotonoideae</taxon>
        <taxon>Jatropheae</taxon>
        <taxon>Jatropha</taxon>
    </lineage>
</organism>
<dbReference type="EMBL" id="KK915410">
    <property type="protein sequence ID" value="KDP22676.1"/>
    <property type="molecule type" value="Genomic_DNA"/>
</dbReference>
<keyword evidence="3" id="KW-0479">Metal-binding</keyword>
<name>A0A067JFK1_JATCU</name>
<dbReference type="Pfam" id="PF03492">
    <property type="entry name" value="Methyltransf_7"/>
    <property type="match status" value="1"/>
</dbReference>
<dbReference type="GO" id="GO:0032259">
    <property type="term" value="P:methylation"/>
    <property type="evidence" value="ECO:0007669"/>
    <property type="project" value="UniProtKB-KW"/>
</dbReference>
<protein>
    <submittedName>
        <fullName evidence="5">Uncharacterized protein</fullName>
    </submittedName>
</protein>
<evidence type="ECO:0000313" key="6">
    <source>
        <dbReference type="Proteomes" id="UP000027138"/>
    </source>
</evidence>
<evidence type="ECO:0000256" key="4">
    <source>
        <dbReference type="ARBA" id="ARBA00022842"/>
    </source>
</evidence>
<keyword evidence="4" id="KW-0460">Magnesium</keyword>
<dbReference type="InterPro" id="IPR005299">
    <property type="entry name" value="MeTrfase_7"/>
</dbReference>
<dbReference type="AlphaFoldDB" id="A0A067JFK1"/>
<dbReference type="SUPFAM" id="SSF53335">
    <property type="entry name" value="S-adenosyl-L-methionine-dependent methyltransferases"/>
    <property type="match status" value="1"/>
</dbReference>
<evidence type="ECO:0000256" key="3">
    <source>
        <dbReference type="ARBA" id="ARBA00022723"/>
    </source>
</evidence>
<gene>
    <name evidence="5" type="ORF">JCGZ_02518</name>
</gene>
<dbReference type="Gene3D" id="1.10.1200.270">
    <property type="entry name" value="Methyltransferase, alpha-helical capping domain"/>
    <property type="match status" value="1"/>
</dbReference>
<dbReference type="GO" id="GO:0008168">
    <property type="term" value="F:methyltransferase activity"/>
    <property type="evidence" value="ECO:0007669"/>
    <property type="project" value="UniProtKB-KW"/>
</dbReference>
<keyword evidence="6" id="KW-1185">Reference proteome</keyword>
<dbReference type="InterPro" id="IPR029063">
    <property type="entry name" value="SAM-dependent_MTases_sf"/>
</dbReference>
<evidence type="ECO:0000313" key="5">
    <source>
        <dbReference type="EMBL" id="KDP22676.1"/>
    </source>
</evidence>
<sequence>MAIIITCRRDGIFMFQTPAGLLYQLWGDSLRDMAKLGVISEEKVDTFNLPLYYSSPKELEEIIKRNGHFSIENLHVSGRPVKYDPETSVKFIVSLTRSVFEGLLKEHFGVGENIVDQIFHNLAKKVADNHSSFHELSHNNTELFILLRRNIS</sequence>
<keyword evidence="1" id="KW-0489">Methyltransferase</keyword>
<reference evidence="5 6" key="1">
    <citation type="journal article" date="2014" name="PLoS ONE">
        <title>Global Analysis of Gene Expression Profiles in Physic Nut (Jatropha curcas L.) Seedlings Exposed to Salt Stress.</title>
        <authorList>
            <person name="Zhang L."/>
            <person name="Zhang C."/>
            <person name="Wu P."/>
            <person name="Chen Y."/>
            <person name="Li M."/>
            <person name="Jiang H."/>
            <person name="Wu G."/>
        </authorList>
    </citation>
    <scope>NUCLEOTIDE SEQUENCE [LARGE SCALE GENOMIC DNA]</scope>
    <source>
        <strain evidence="6">cv. GZQX0401</strain>
        <tissue evidence="5">Young leaves</tissue>
    </source>
</reference>
<proteinExistence type="predicted"/>